<evidence type="ECO:0000256" key="7">
    <source>
        <dbReference type="SAM" id="Phobius"/>
    </source>
</evidence>
<evidence type="ECO:0000256" key="2">
    <source>
        <dbReference type="ARBA" id="ARBA00022448"/>
    </source>
</evidence>
<dbReference type="Gene3D" id="1.20.1720.10">
    <property type="entry name" value="Multidrug resistance protein D"/>
    <property type="match status" value="1"/>
</dbReference>
<dbReference type="NCBIfam" id="TIGR00711">
    <property type="entry name" value="efflux_EmrB"/>
    <property type="match status" value="1"/>
</dbReference>
<feature type="transmembrane region" description="Helical" evidence="7">
    <location>
        <begin position="166"/>
        <end position="187"/>
    </location>
</feature>
<accession>A0ABV6M0S6</accession>
<dbReference type="PANTHER" id="PTHR42718:SF39">
    <property type="entry name" value="ACTINORHODIN TRANSPORTER-RELATED"/>
    <property type="match status" value="1"/>
</dbReference>
<dbReference type="InterPro" id="IPR004638">
    <property type="entry name" value="EmrB-like"/>
</dbReference>
<feature type="transmembrane region" description="Helical" evidence="7">
    <location>
        <begin position="403"/>
        <end position="421"/>
    </location>
</feature>
<evidence type="ECO:0000256" key="3">
    <source>
        <dbReference type="ARBA" id="ARBA00022475"/>
    </source>
</evidence>
<feature type="transmembrane region" description="Helical" evidence="7">
    <location>
        <begin position="199"/>
        <end position="217"/>
    </location>
</feature>
<keyword evidence="4 7" id="KW-0812">Transmembrane</keyword>
<evidence type="ECO:0000256" key="6">
    <source>
        <dbReference type="ARBA" id="ARBA00023136"/>
    </source>
</evidence>
<dbReference type="InterPro" id="IPR036259">
    <property type="entry name" value="MFS_trans_sf"/>
</dbReference>
<evidence type="ECO:0000259" key="8">
    <source>
        <dbReference type="PROSITE" id="PS50850"/>
    </source>
</evidence>
<protein>
    <submittedName>
        <fullName evidence="9">MFS transporter</fullName>
    </submittedName>
</protein>
<feature type="transmembrane region" description="Helical" evidence="7">
    <location>
        <begin position="132"/>
        <end position="154"/>
    </location>
</feature>
<reference evidence="9 10" key="1">
    <citation type="submission" date="2024-09" db="EMBL/GenBank/DDBJ databases">
        <authorList>
            <person name="Sun Q."/>
            <person name="Mori K."/>
        </authorList>
    </citation>
    <scope>NUCLEOTIDE SEQUENCE [LARGE SCALE GENOMIC DNA]</scope>
    <source>
        <strain evidence="9 10">TBRC 3947</strain>
    </source>
</reference>
<feature type="transmembrane region" description="Helical" evidence="7">
    <location>
        <begin position="265"/>
        <end position="285"/>
    </location>
</feature>
<dbReference type="SUPFAM" id="SSF103473">
    <property type="entry name" value="MFS general substrate transporter"/>
    <property type="match status" value="1"/>
</dbReference>
<feature type="transmembrane region" description="Helical" evidence="7">
    <location>
        <begin position="331"/>
        <end position="350"/>
    </location>
</feature>
<feature type="transmembrane region" description="Helical" evidence="7">
    <location>
        <begin position="305"/>
        <end position="324"/>
    </location>
</feature>
<feature type="transmembrane region" description="Helical" evidence="7">
    <location>
        <begin position="223"/>
        <end position="245"/>
    </location>
</feature>
<dbReference type="Proteomes" id="UP001589867">
    <property type="component" value="Unassembled WGS sequence"/>
</dbReference>
<keyword evidence="10" id="KW-1185">Reference proteome</keyword>
<feature type="transmembrane region" description="Helical" evidence="7">
    <location>
        <begin position="433"/>
        <end position="450"/>
    </location>
</feature>
<organism evidence="9 10">
    <name type="scientific">Phytohabitans kaempferiae</name>
    <dbReference type="NCBI Taxonomy" id="1620943"/>
    <lineage>
        <taxon>Bacteria</taxon>
        <taxon>Bacillati</taxon>
        <taxon>Actinomycetota</taxon>
        <taxon>Actinomycetes</taxon>
        <taxon>Micromonosporales</taxon>
        <taxon>Micromonosporaceae</taxon>
    </lineage>
</organism>
<dbReference type="InterPro" id="IPR020846">
    <property type="entry name" value="MFS_dom"/>
</dbReference>
<feature type="transmembrane region" description="Helical" evidence="7">
    <location>
        <begin position="356"/>
        <end position="382"/>
    </location>
</feature>
<keyword evidence="3" id="KW-1003">Cell membrane</keyword>
<feature type="domain" description="Major facilitator superfamily (MFS) profile" evidence="8">
    <location>
        <begin position="8"/>
        <end position="455"/>
    </location>
</feature>
<sequence>MYRRRRLALLVILLALFMDLLDNTIVNVALPPIQRELGASPSELQWVAAGYALSFALALITGGRLGDIFGRKRVFQVGVASFTLASALCGLAQTPGQLVAARVAQGVGAALMVPQVLSIIQVLFPPGERAKAMAAFGALAGVAVVGGPILGAVLTDGDVAGLGWRSIFLVNLPVGLFVLVAAALVVPESKAEHANRLDLPGVALVTLGLLLLVYPLVQGRELGWPLWTFASLAGSVVVLAGFVAYQRRRVDSPLVVLDLFRHRSFAGGLLVSLLFFGGVMGYFLVFTVYLQSGQGFSVLRAGLAGIPWGAAVPLFAGLSLGLFAPRLGRSALQLGLLLVTASMVWQMALAGPDVSVLSLAPALVVGGAGMGLIVALLFDFTLADVPVRDAGSASGLGTTVQQVGAAVGIAAIGAVFFALPAGPGLSHAFRHTLWLPTAMFVAAFAASFLLPRRAAHRPAE</sequence>
<evidence type="ECO:0000313" key="10">
    <source>
        <dbReference type="Proteomes" id="UP001589867"/>
    </source>
</evidence>
<evidence type="ECO:0000256" key="1">
    <source>
        <dbReference type="ARBA" id="ARBA00004651"/>
    </source>
</evidence>
<dbReference type="RefSeq" id="WP_377249244.1">
    <property type="nucleotide sequence ID" value="NZ_JBHLUH010000012.1"/>
</dbReference>
<evidence type="ECO:0000313" key="9">
    <source>
        <dbReference type="EMBL" id="MFC0528104.1"/>
    </source>
</evidence>
<comment type="caution">
    <text evidence="9">The sequence shown here is derived from an EMBL/GenBank/DDBJ whole genome shotgun (WGS) entry which is preliminary data.</text>
</comment>
<dbReference type="CDD" id="cd17321">
    <property type="entry name" value="MFS_MMR_MDR_like"/>
    <property type="match status" value="1"/>
</dbReference>
<keyword evidence="5 7" id="KW-1133">Transmembrane helix</keyword>
<gene>
    <name evidence="9" type="ORF">ACFFIA_10560</name>
</gene>
<feature type="transmembrane region" description="Helical" evidence="7">
    <location>
        <begin position="99"/>
        <end position="120"/>
    </location>
</feature>
<dbReference type="Pfam" id="PF07690">
    <property type="entry name" value="MFS_1"/>
    <property type="match status" value="1"/>
</dbReference>
<dbReference type="InterPro" id="IPR011701">
    <property type="entry name" value="MFS"/>
</dbReference>
<evidence type="ECO:0000256" key="4">
    <source>
        <dbReference type="ARBA" id="ARBA00022692"/>
    </source>
</evidence>
<name>A0ABV6M0S6_9ACTN</name>
<dbReference type="PANTHER" id="PTHR42718">
    <property type="entry name" value="MAJOR FACILITATOR SUPERFAMILY MULTIDRUG TRANSPORTER MFSC"/>
    <property type="match status" value="1"/>
</dbReference>
<dbReference type="EMBL" id="JBHLUH010000012">
    <property type="protein sequence ID" value="MFC0528104.1"/>
    <property type="molecule type" value="Genomic_DNA"/>
</dbReference>
<keyword evidence="6 7" id="KW-0472">Membrane</keyword>
<comment type="subcellular location">
    <subcellularLocation>
        <location evidence="1">Cell membrane</location>
        <topology evidence="1">Multi-pass membrane protein</topology>
    </subcellularLocation>
</comment>
<evidence type="ECO:0000256" key="5">
    <source>
        <dbReference type="ARBA" id="ARBA00022989"/>
    </source>
</evidence>
<feature type="transmembrane region" description="Helical" evidence="7">
    <location>
        <begin position="44"/>
        <end position="62"/>
    </location>
</feature>
<feature type="transmembrane region" description="Helical" evidence="7">
    <location>
        <begin position="74"/>
        <end position="93"/>
    </location>
</feature>
<proteinExistence type="predicted"/>
<dbReference type="Gene3D" id="1.20.1250.20">
    <property type="entry name" value="MFS general substrate transporter like domains"/>
    <property type="match status" value="1"/>
</dbReference>
<keyword evidence="2" id="KW-0813">Transport</keyword>
<dbReference type="PROSITE" id="PS50850">
    <property type="entry name" value="MFS"/>
    <property type="match status" value="1"/>
</dbReference>